<organism evidence="1 2">
    <name type="scientific">Calothrix parasitica NIES-267</name>
    <dbReference type="NCBI Taxonomy" id="1973488"/>
    <lineage>
        <taxon>Bacteria</taxon>
        <taxon>Bacillati</taxon>
        <taxon>Cyanobacteriota</taxon>
        <taxon>Cyanophyceae</taxon>
        <taxon>Nostocales</taxon>
        <taxon>Calotrichaceae</taxon>
        <taxon>Calothrix</taxon>
    </lineage>
</organism>
<evidence type="ECO:0000313" key="1">
    <source>
        <dbReference type="EMBL" id="BAY85588.1"/>
    </source>
</evidence>
<evidence type="ECO:0000313" key="2">
    <source>
        <dbReference type="Proteomes" id="UP000218418"/>
    </source>
</evidence>
<dbReference type="AlphaFoldDB" id="A0A1Z4LWX4"/>
<name>A0A1Z4LWX4_9CYAN</name>
<proteinExistence type="predicted"/>
<dbReference type="OrthoDB" id="9879470at2"/>
<sequence>MNQIAFLMLFLYVRSFEFYRYPRDFGDGNRESEPSDELNVDVLNRKEEEQLLEKHHQMEAKYFLERQTFL</sequence>
<dbReference type="Proteomes" id="UP000218418">
    <property type="component" value="Chromosome"/>
</dbReference>
<reference evidence="1 2" key="1">
    <citation type="submission" date="2017-06" db="EMBL/GenBank/DDBJ databases">
        <title>Genome sequencing of cyanobaciteial culture collection at National Institute for Environmental Studies (NIES).</title>
        <authorList>
            <person name="Hirose Y."/>
            <person name="Shimura Y."/>
            <person name="Fujisawa T."/>
            <person name="Nakamura Y."/>
            <person name="Kawachi M."/>
        </authorList>
    </citation>
    <scope>NUCLEOTIDE SEQUENCE [LARGE SCALE GENOMIC DNA]</scope>
    <source>
        <strain evidence="1 2">NIES-267</strain>
    </source>
</reference>
<keyword evidence="2" id="KW-1185">Reference proteome</keyword>
<dbReference type="EMBL" id="AP018227">
    <property type="protein sequence ID" value="BAY85588.1"/>
    <property type="molecule type" value="Genomic_DNA"/>
</dbReference>
<protein>
    <submittedName>
        <fullName evidence="1">Uncharacterized protein</fullName>
    </submittedName>
</protein>
<gene>
    <name evidence="1" type="ORF">NIES267_50880</name>
</gene>
<accession>A0A1Z4LWX4</accession>